<protein>
    <submittedName>
        <fullName evidence="2">Uncharacterized protein</fullName>
    </submittedName>
</protein>
<reference evidence="2 3" key="1">
    <citation type="submission" date="2023-03" db="EMBL/GenBank/DDBJ databases">
        <authorList>
            <person name="Pearce D."/>
        </authorList>
    </citation>
    <scope>NUCLEOTIDE SEQUENCE [LARGE SCALE GENOMIC DNA]</scope>
    <source>
        <strain evidence="2">Msz</strain>
    </source>
</reference>
<name>A0ABM9I3P5_9GAMM</name>
<evidence type="ECO:0000256" key="1">
    <source>
        <dbReference type="SAM" id="Phobius"/>
    </source>
</evidence>
<keyword evidence="1" id="KW-1133">Transmembrane helix</keyword>
<accession>A0ABM9I3P5</accession>
<dbReference type="EMBL" id="OX458333">
    <property type="protein sequence ID" value="CAI8871753.1"/>
    <property type="molecule type" value="Genomic_DNA"/>
</dbReference>
<dbReference type="Proteomes" id="UP001162030">
    <property type="component" value="Chromosome"/>
</dbReference>
<keyword evidence="1" id="KW-0472">Membrane</keyword>
<feature type="transmembrane region" description="Helical" evidence="1">
    <location>
        <begin position="56"/>
        <end position="76"/>
    </location>
</feature>
<organism evidence="2 3">
    <name type="scientific">Methylocaldum szegediense</name>
    <dbReference type="NCBI Taxonomy" id="73780"/>
    <lineage>
        <taxon>Bacteria</taxon>
        <taxon>Pseudomonadati</taxon>
        <taxon>Pseudomonadota</taxon>
        <taxon>Gammaproteobacteria</taxon>
        <taxon>Methylococcales</taxon>
        <taxon>Methylococcaceae</taxon>
        <taxon>Methylocaldum</taxon>
    </lineage>
</organism>
<sequence length="78" mass="8106">MVALCVISDLISILLENVAVVLLMGPIALATARKCEISRTPLLTGIAVRLNLQTNGIPSIGLLFSIVSPLASTLFASS</sequence>
<proteinExistence type="predicted"/>
<keyword evidence="3" id="KW-1185">Reference proteome</keyword>
<gene>
    <name evidence="2" type="ORF">MSZNOR_2893</name>
</gene>
<evidence type="ECO:0000313" key="2">
    <source>
        <dbReference type="EMBL" id="CAI8871753.1"/>
    </source>
</evidence>
<evidence type="ECO:0000313" key="3">
    <source>
        <dbReference type="Proteomes" id="UP001162030"/>
    </source>
</evidence>
<keyword evidence="1" id="KW-0812">Transmembrane</keyword>
<dbReference type="RefSeq" id="WP_026611284.1">
    <property type="nucleotide sequence ID" value="NZ_OX458333.1"/>
</dbReference>